<dbReference type="RefSeq" id="WP_344613356.1">
    <property type="nucleotide sequence ID" value="NZ_BAAARV010000025.1"/>
</dbReference>
<proteinExistence type="predicted"/>
<sequence length="131" mass="14277">MGNFVTAYALLTDFLKFHGHERVFREPPPNLLHAVPLLVVARFGGVDTAVTIDRPRVQVDVYASTEDTAEQLGGTIRTLMRTRLPGRMFGGAVVGQVGTMMAPQLLPYAASGVFKVSARYELAVHQYTGIS</sequence>
<evidence type="ECO:0008006" key="3">
    <source>
        <dbReference type="Google" id="ProtNLM"/>
    </source>
</evidence>
<gene>
    <name evidence="1" type="ORF">GCM10010170_034070</name>
</gene>
<name>A0ABN3G9G0_9ACTN</name>
<comment type="caution">
    <text evidence="1">The sequence shown here is derived from an EMBL/GenBank/DDBJ whole genome shotgun (WGS) entry which is preliminary data.</text>
</comment>
<evidence type="ECO:0000313" key="2">
    <source>
        <dbReference type="Proteomes" id="UP001501444"/>
    </source>
</evidence>
<keyword evidence="2" id="KW-1185">Reference proteome</keyword>
<dbReference type="Proteomes" id="UP001501444">
    <property type="component" value="Unassembled WGS sequence"/>
</dbReference>
<dbReference type="EMBL" id="BAAARV010000025">
    <property type="protein sequence ID" value="GAA2346954.1"/>
    <property type="molecule type" value="Genomic_DNA"/>
</dbReference>
<evidence type="ECO:0000313" key="1">
    <source>
        <dbReference type="EMBL" id="GAA2346954.1"/>
    </source>
</evidence>
<accession>A0ABN3G9G0</accession>
<reference evidence="1 2" key="1">
    <citation type="journal article" date="2019" name="Int. J. Syst. Evol. Microbiol.">
        <title>The Global Catalogue of Microorganisms (GCM) 10K type strain sequencing project: providing services to taxonomists for standard genome sequencing and annotation.</title>
        <authorList>
            <consortium name="The Broad Institute Genomics Platform"/>
            <consortium name="The Broad Institute Genome Sequencing Center for Infectious Disease"/>
            <person name="Wu L."/>
            <person name="Ma J."/>
        </authorList>
    </citation>
    <scope>NUCLEOTIDE SEQUENCE [LARGE SCALE GENOMIC DNA]</scope>
    <source>
        <strain evidence="1 2">JCM 3272</strain>
    </source>
</reference>
<protein>
    <recommendedName>
        <fullName evidence="3">Tail terminator</fullName>
    </recommendedName>
</protein>
<organism evidence="1 2">
    <name type="scientific">Dactylosporangium salmoneum</name>
    <dbReference type="NCBI Taxonomy" id="53361"/>
    <lineage>
        <taxon>Bacteria</taxon>
        <taxon>Bacillati</taxon>
        <taxon>Actinomycetota</taxon>
        <taxon>Actinomycetes</taxon>
        <taxon>Micromonosporales</taxon>
        <taxon>Micromonosporaceae</taxon>
        <taxon>Dactylosporangium</taxon>
    </lineage>
</organism>